<organism evidence="2 3">
    <name type="scientific">Polystyrenella longa</name>
    <dbReference type="NCBI Taxonomy" id="2528007"/>
    <lineage>
        <taxon>Bacteria</taxon>
        <taxon>Pseudomonadati</taxon>
        <taxon>Planctomycetota</taxon>
        <taxon>Planctomycetia</taxon>
        <taxon>Planctomycetales</taxon>
        <taxon>Planctomycetaceae</taxon>
        <taxon>Polystyrenella</taxon>
    </lineage>
</organism>
<dbReference type="OrthoDB" id="219959at2"/>
<feature type="transmembrane region" description="Helical" evidence="1">
    <location>
        <begin position="21"/>
        <end position="47"/>
    </location>
</feature>
<sequence length="739" mass="84263">MARPKIYDSSQPLPVRSLLWLYEFLASLKLAVILILSLAIVLAYATFVEAHLGTKAVQWYLYHSGAFAGLLSLLAINIFCAASIRYPWKRHQTGFVVTHIGLLVLLGGSAISFMGSLNSQMLVFLDDSSQMAIDLDESGYLQIDGLPDHPETFTQIIPLGPFNWNSYHDKPFSQKLSERFGWSSEEWEHDPLSIYKSDNYQIDVVNYYSASEVHQLPFLDLTFSQEVIGAEMDIDLEWQEGRPFAEAPFGGMGNVLMWKTEDPKDLKRFQEARPQRFVAGDGVLAVWSEGEVYHINVAELQRLKEKEEGPYELDNGLQLELLGFAPTLDLRLLTTTGEFVSQSDQPQMPAVELLITEPSESEEGKPKEYRIVRLARYPVNTIVTRPDDFYVEYYHPEMEGRVDILMGPDNKLAYRVWQKGTKMVVGAGDLNVNESIDTWSMGGGKNVWSMRLNRFLTPDEDNDKSWDVFPVEFSKEADGQSKRIKVRVTWKEDNQTKTDEFWLGQNLPSPWVEAGRSQIHRTDLGDGEGLNVSYNVRQTDVGFAMKLLDFDLDVDPGTSMAANYTSHLLQLDVRNRAEITDLQEQLEAESNPAQRQVLSTQINETRKGLFTSLFKEYEELPEEKREEWIASHDEAALHVITMNEPLDYPDLEGRPLRFFQENYLPPDPPARAFYGSIFRVNYDPGRPVKYLGSALITLGIFLMFYMRAYFFKRTHKQNVTAEQAGESVPQPSEEEPVSV</sequence>
<dbReference type="RefSeq" id="WP_144997264.1">
    <property type="nucleotide sequence ID" value="NZ_CP036281.1"/>
</dbReference>
<keyword evidence="1" id="KW-1133">Transmembrane helix</keyword>
<dbReference type="Proteomes" id="UP000317178">
    <property type="component" value="Chromosome"/>
</dbReference>
<evidence type="ECO:0000313" key="3">
    <source>
        <dbReference type="Proteomes" id="UP000317178"/>
    </source>
</evidence>
<dbReference type="KEGG" id="plon:Pla110_34450"/>
<gene>
    <name evidence="2" type="ORF">Pla110_34450</name>
</gene>
<evidence type="ECO:0000313" key="2">
    <source>
        <dbReference type="EMBL" id="QDU81700.1"/>
    </source>
</evidence>
<accession>A0A518CR60</accession>
<keyword evidence="1" id="KW-0812">Transmembrane</keyword>
<dbReference type="EMBL" id="CP036281">
    <property type="protein sequence ID" value="QDU81700.1"/>
    <property type="molecule type" value="Genomic_DNA"/>
</dbReference>
<evidence type="ECO:0000256" key="1">
    <source>
        <dbReference type="SAM" id="Phobius"/>
    </source>
</evidence>
<name>A0A518CR60_9PLAN</name>
<keyword evidence="3" id="KW-1185">Reference proteome</keyword>
<keyword evidence="1" id="KW-0472">Membrane</keyword>
<dbReference type="AlphaFoldDB" id="A0A518CR60"/>
<feature type="transmembrane region" description="Helical" evidence="1">
    <location>
        <begin position="59"/>
        <end position="82"/>
    </location>
</feature>
<reference evidence="2 3" key="1">
    <citation type="submission" date="2019-02" db="EMBL/GenBank/DDBJ databases">
        <title>Deep-cultivation of Planctomycetes and their phenomic and genomic characterization uncovers novel biology.</title>
        <authorList>
            <person name="Wiegand S."/>
            <person name="Jogler M."/>
            <person name="Boedeker C."/>
            <person name="Pinto D."/>
            <person name="Vollmers J."/>
            <person name="Rivas-Marin E."/>
            <person name="Kohn T."/>
            <person name="Peeters S.H."/>
            <person name="Heuer A."/>
            <person name="Rast P."/>
            <person name="Oberbeckmann S."/>
            <person name="Bunk B."/>
            <person name="Jeske O."/>
            <person name="Meyerdierks A."/>
            <person name="Storesund J.E."/>
            <person name="Kallscheuer N."/>
            <person name="Luecker S."/>
            <person name="Lage O.M."/>
            <person name="Pohl T."/>
            <person name="Merkel B.J."/>
            <person name="Hornburger P."/>
            <person name="Mueller R.-W."/>
            <person name="Bruemmer F."/>
            <person name="Labrenz M."/>
            <person name="Spormann A.M."/>
            <person name="Op den Camp H."/>
            <person name="Overmann J."/>
            <person name="Amann R."/>
            <person name="Jetten M.S.M."/>
            <person name="Mascher T."/>
            <person name="Medema M.H."/>
            <person name="Devos D.P."/>
            <person name="Kaster A.-K."/>
            <person name="Ovreas L."/>
            <person name="Rohde M."/>
            <person name="Galperin M.Y."/>
            <person name="Jogler C."/>
        </authorList>
    </citation>
    <scope>NUCLEOTIDE SEQUENCE [LARGE SCALE GENOMIC DNA]</scope>
    <source>
        <strain evidence="2 3">Pla110</strain>
    </source>
</reference>
<feature type="transmembrane region" description="Helical" evidence="1">
    <location>
        <begin position="94"/>
        <end position="115"/>
    </location>
</feature>
<protein>
    <submittedName>
        <fullName evidence="2">ResB-like family protein</fullName>
    </submittedName>
</protein>
<feature type="transmembrane region" description="Helical" evidence="1">
    <location>
        <begin position="690"/>
        <end position="710"/>
    </location>
</feature>
<proteinExistence type="predicted"/>